<dbReference type="EMBL" id="VOBR01000005">
    <property type="protein sequence ID" value="TWP52535.1"/>
    <property type="molecule type" value="Genomic_DNA"/>
</dbReference>
<evidence type="ECO:0000313" key="3">
    <source>
        <dbReference type="Proteomes" id="UP000316639"/>
    </source>
</evidence>
<evidence type="ECO:0000313" key="2">
    <source>
        <dbReference type="EMBL" id="TWP52535.1"/>
    </source>
</evidence>
<proteinExistence type="predicted"/>
<dbReference type="Gene3D" id="3.10.290.30">
    <property type="entry name" value="MM3350-like"/>
    <property type="match status" value="1"/>
</dbReference>
<feature type="domain" description="Plasmid pRiA4b Orf3-like" evidence="1">
    <location>
        <begin position="181"/>
        <end position="295"/>
    </location>
</feature>
<keyword evidence="3" id="KW-1185">Reference proteome</keyword>
<sequence>MSAVRAQDCAVFVRLRMLAGWIGTGRRVTARAVLRPVDVPQAAYALGIGVPQRIRSAAELPELHAPWTAALALGIVRIHDGTAILGRERALDTEDWLTSLAAVTGAYFDDEEGEEAVEATRGTLGKLLEGAPACRFDPALLDLLADFGVVDERGKPTDLARTAVDRLQPHPAVDLVPAQRICRLRVTLRYVRPSCWRRILVPATFTLGYVHQIVQVAMSWDAASPHLFTVGRRQFDATVHDELSIGEAFTVARRTIVYDFGPEYRHEITLEGTEETLPDRRYPLCVASAAPCDLDEVNRELAWLTREPESEIDHGVALRRSG</sequence>
<name>A0A563EXU5_9PSEU</name>
<dbReference type="AlphaFoldDB" id="A0A563EXU5"/>
<comment type="caution">
    <text evidence="2">The sequence shown here is derived from an EMBL/GenBank/DDBJ whole genome shotgun (WGS) entry which is preliminary data.</text>
</comment>
<evidence type="ECO:0000259" key="1">
    <source>
        <dbReference type="Pfam" id="PF07929"/>
    </source>
</evidence>
<dbReference type="Pfam" id="PF07929">
    <property type="entry name" value="PRiA4_ORF3"/>
    <property type="match status" value="1"/>
</dbReference>
<dbReference type="OrthoDB" id="9816539at2"/>
<accession>A0A563EXU5</accession>
<dbReference type="PANTHER" id="PTHR41878:SF1">
    <property type="entry name" value="TNPR PROTEIN"/>
    <property type="match status" value="1"/>
</dbReference>
<dbReference type="Proteomes" id="UP000316639">
    <property type="component" value="Unassembled WGS sequence"/>
</dbReference>
<dbReference type="SUPFAM" id="SSF159941">
    <property type="entry name" value="MM3350-like"/>
    <property type="match status" value="1"/>
</dbReference>
<reference evidence="2 3" key="1">
    <citation type="submission" date="2019-07" db="EMBL/GenBank/DDBJ databases">
        <title>Lentzea xizangensis sp. nov., isolated from Qinghai-Tibetan Plateau Soils.</title>
        <authorList>
            <person name="Huang J."/>
        </authorList>
    </citation>
    <scope>NUCLEOTIDE SEQUENCE [LARGE SCALE GENOMIC DNA]</scope>
    <source>
        <strain evidence="2 3">FXJ1.1311</strain>
    </source>
</reference>
<protein>
    <submittedName>
        <fullName evidence="2">Plasmid pRiA4b ORF-3 family protein</fullName>
    </submittedName>
</protein>
<organism evidence="2 3">
    <name type="scientific">Lentzea tibetensis</name>
    <dbReference type="NCBI Taxonomy" id="2591470"/>
    <lineage>
        <taxon>Bacteria</taxon>
        <taxon>Bacillati</taxon>
        <taxon>Actinomycetota</taxon>
        <taxon>Actinomycetes</taxon>
        <taxon>Pseudonocardiales</taxon>
        <taxon>Pseudonocardiaceae</taxon>
        <taxon>Lentzea</taxon>
    </lineage>
</organism>
<dbReference type="InterPro" id="IPR024047">
    <property type="entry name" value="MM3350-like_sf"/>
</dbReference>
<dbReference type="PANTHER" id="PTHR41878">
    <property type="entry name" value="LEXA REPRESSOR-RELATED"/>
    <property type="match status" value="1"/>
</dbReference>
<gene>
    <name evidence="2" type="ORF">FKR81_09435</name>
</gene>
<dbReference type="InterPro" id="IPR012912">
    <property type="entry name" value="Plasmid_pRiA4b_Orf3-like"/>
</dbReference>